<dbReference type="PANTHER" id="PTHR45845">
    <property type="entry name" value="RHO GUANINE NUCLEOTIDE EXCHANGE FACTOR-RELATED"/>
    <property type="match status" value="1"/>
</dbReference>
<dbReference type="CDD" id="cd00160">
    <property type="entry name" value="RhoGEF"/>
    <property type="match status" value="1"/>
</dbReference>
<dbReference type="InterPro" id="IPR035899">
    <property type="entry name" value="DBL_dom_sf"/>
</dbReference>
<sequence length="305" mass="34720">MENPGVGAVLERDSPGRSFCCSHWKRFKKKKKKIGGRDEKRALDALCLLHPAAVWVPSRLSVSYCSKLRHIIDEMVTTEREYVRSLSYIIDSYFPEMERLDLPQDLRGKRSVIFGNLEKLYDFHSQYFLRELESCCNHPLRVSHYQFGMYALYSKNKPKSDSLLASHGNTFFKFKQVQLGDKMDLASYLLKPIQRMSKYALLLKDLIKECSEAQEQELGYLRAAEEMVKFQLRHGNDLLAMDAIRDCDVRSGVLPCLGEQSHTSSPFLNLGSLDCMVSLPTNSHSDQGAVCQHRAGSIDPLGQTA</sequence>
<feature type="domain" description="DH" evidence="1">
    <location>
        <begin position="67"/>
        <end position="238"/>
    </location>
</feature>
<dbReference type="Ensembl" id="ENSSOCT00000014175.1">
    <property type="protein sequence ID" value="ENSSOCP00000013807.1"/>
    <property type="gene ID" value="ENSSOCG00000010449.1"/>
</dbReference>
<keyword evidence="3" id="KW-1185">Reference proteome</keyword>
<dbReference type="InterPro" id="IPR052231">
    <property type="entry name" value="Rho_GEF_signaling-related"/>
</dbReference>
<dbReference type="SUPFAM" id="SSF48065">
    <property type="entry name" value="DBL homology domain (DH-domain)"/>
    <property type="match status" value="1"/>
</dbReference>
<reference evidence="2" key="1">
    <citation type="submission" date="2025-08" db="UniProtKB">
        <authorList>
            <consortium name="Ensembl"/>
        </authorList>
    </citation>
    <scope>IDENTIFICATION</scope>
</reference>
<accession>A0A8D0FDF0</accession>
<dbReference type="Pfam" id="PF00621">
    <property type="entry name" value="RhoGEF"/>
    <property type="match status" value="1"/>
</dbReference>
<evidence type="ECO:0000313" key="3">
    <source>
        <dbReference type="Proteomes" id="UP000694551"/>
    </source>
</evidence>
<organism evidence="2 3">
    <name type="scientific">Strix occidentalis caurina</name>
    <name type="common">northern spotted owl</name>
    <dbReference type="NCBI Taxonomy" id="311401"/>
    <lineage>
        <taxon>Eukaryota</taxon>
        <taxon>Metazoa</taxon>
        <taxon>Chordata</taxon>
        <taxon>Craniata</taxon>
        <taxon>Vertebrata</taxon>
        <taxon>Euteleostomi</taxon>
        <taxon>Archelosauria</taxon>
        <taxon>Archosauria</taxon>
        <taxon>Dinosauria</taxon>
        <taxon>Saurischia</taxon>
        <taxon>Theropoda</taxon>
        <taxon>Coelurosauria</taxon>
        <taxon>Aves</taxon>
        <taxon>Neognathae</taxon>
        <taxon>Neoaves</taxon>
        <taxon>Telluraves</taxon>
        <taxon>Strigiformes</taxon>
        <taxon>Strigidae</taxon>
        <taxon>Strix</taxon>
    </lineage>
</organism>
<evidence type="ECO:0000313" key="2">
    <source>
        <dbReference type="Ensembl" id="ENSSOCP00000013807.1"/>
    </source>
</evidence>
<dbReference type="Gene3D" id="1.20.900.10">
    <property type="entry name" value="Dbl homology (DH) domain"/>
    <property type="match status" value="1"/>
</dbReference>
<protein>
    <recommendedName>
        <fullName evidence="1">DH domain-containing protein</fullName>
    </recommendedName>
</protein>
<dbReference type="AlphaFoldDB" id="A0A8D0FDF0"/>
<evidence type="ECO:0000259" key="1">
    <source>
        <dbReference type="PROSITE" id="PS50010"/>
    </source>
</evidence>
<name>A0A8D0FDF0_STROC</name>
<reference evidence="2" key="2">
    <citation type="submission" date="2025-09" db="UniProtKB">
        <authorList>
            <consortium name="Ensembl"/>
        </authorList>
    </citation>
    <scope>IDENTIFICATION</scope>
</reference>
<dbReference type="PANTHER" id="PTHR45845:SF4">
    <property type="entry name" value="PLECKSTRIN HOMOLOGY DOMAIN CONTAINING, FAMILY G (WITH RHOGEF DOMAIN) MEMBER 4"/>
    <property type="match status" value="1"/>
</dbReference>
<dbReference type="Proteomes" id="UP000694551">
    <property type="component" value="Unplaced"/>
</dbReference>
<proteinExistence type="predicted"/>
<dbReference type="InterPro" id="IPR000219">
    <property type="entry name" value="DH_dom"/>
</dbReference>
<dbReference type="SMART" id="SM00325">
    <property type="entry name" value="RhoGEF"/>
    <property type="match status" value="1"/>
</dbReference>
<dbReference type="PROSITE" id="PS50010">
    <property type="entry name" value="DH_2"/>
    <property type="match status" value="1"/>
</dbReference>
<dbReference type="GO" id="GO:0005085">
    <property type="term" value="F:guanyl-nucleotide exchange factor activity"/>
    <property type="evidence" value="ECO:0007669"/>
    <property type="project" value="InterPro"/>
</dbReference>